<evidence type="ECO:0000313" key="4">
    <source>
        <dbReference type="Proteomes" id="UP000279962"/>
    </source>
</evidence>
<keyword evidence="1" id="KW-0175">Coiled coil</keyword>
<accession>A0A3G2T2W4</accession>
<proteinExistence type="predicted"/>
<dbReference type="RefSeq" id="WP_087553413.1">
    <property type="nucleotide sequence ID" value="NZ_CP033133.1"/>
</dbReference>
<gene>
    <name evidence="3" type="ORF">CDG68_12575</name>
</gene>
<feature type="transmembrane region" description="Helical" evidence="2">
    <location>
        <begin position="60"/>
        <end position="76"/>
    </location>
</feature>
<dbReference type="AlphaFoldDB" id="A0A3G2T2W4"/>
<name>A0A3G2T2W4_9GAMM</name>
<feature type="coiled-coil region" evidence="1">
    <location>
        <begin position="108"/>
        <end position="135"/>
    </location>
</feature>
<dbReference type="Proteomes" id="UP000279962">
    <property type="component" value="Chromosome"/>
</dbReference>
<dbReference type="EMBL" id="CP033133">
    <property type="protein sequence ID" value="AYO54421.1"/>
    <property type="molecule type" value="Genomic_DNA"/>
</dbReference>
<keyword evidence="2" id="KW-0812">Transmembrane</keyword>
<keyword evidence="2" id="KW-1133">Transmembrane helix</keyword>
<feature type="transmembrane region" description="Helical" evidence="2">
    <location>
        <begin position="82"/>
        <end position="99"/>
    </location>
</feature>
<sequence length="135" mass="15671">MQKSKEKKKKDRAEKVYQEELKKKEAQNAYNNECAKIRNEIDQHVSSLIKAEIQPKLKKGFYESVISCIILGSVVGVFAGHIIGWGVFGAIVGYFIYIFDKNKQELNLENKYLKYKNISNDLEKLKKIKRELSIK</sequence>
<organism evidence="3 4">
    <name type="scientific">Acinetobacter wuhouensis</name>
    <dbReference type="NCBI Taxonomy" id="1879050"/>
    <lineage>
        <taxon>Bacteria</taxon>
        <taxon>Pseudomonadati</taxon>
        <taxon>Pseudomonadota</taxon>
        <taxon>Gammaproteobacteria</taxon>
        <taxon>Moraxellales</taxon>
        <taxon>Moraxellaceae</taxon>
        <taxon>Acinetobacter</taxon>
    </lineage>
</organism>
<evidence type="ECO:0000256" key="2">
    <source>
        <dbReference type="SAM" id="Phobius"/>
    </source>
</evidence>
<reference evidence="3 4" key="1">
    <citation type="submission" date="2018-10" db="EMBL/GenBank/DDBJ databases">
        <title>The complete genome of Acinetobacter wuhouensis strain WCHAW010062.</title>
        <authorList>
            <person name="Hu Y."/>
            <person name="Long H."/>
            <person name="Feng Y."/>
            <person name="Zong Z."/>
        </authorList>
    </citation>
    <scope>NUCLEOTIDE SEQUENCE [LARGE SCALE GENOMIC DNA]</scope>
    <source>
        <strain evidence="3 4">WCHAW010062</strain>
    </source>
</reference>
<keyword evidence="2" id="KW-0472">Membrane</keyword>
<evidence type="ECO:0000256" key="1">
    <source>
        <dbReference type="SAM" id="Coils"/>
    </source>
</evidence>
<protein>
    <submittedName>
        <fullName evidence="3">Uncharacterized protein</fullName>
    </submittedName>
</protein>
<evidence type="ECO:0000313" key="3">
    <source>
        <dbReference type="EMBL" id="AYO54421.1"/>
    </source>
</evidence>